<dbReference type="GO" id="GO:0007163">
    <property type="term" value="P:establishment or maintenance of cell polarity"/>
    <property type="evidence" value="ECO:0007669"/>
    <property type="project" value="TreeGrafter"/>
</dbReference>
<keyword evidence="12" id="KW-1185">Reference proteome</keyword>
<evidence type="ECO:0000313" key="12">
    <source>
        <dbReference type="Proteomes" id="UP001195769"/>
    </source>
</evidence>
<feature type="region of interest" description="Disordered" evidence="8">
    <location>
        <begin position="485"/>
        <end position="554"/>
    </location>
</feature>
<dbReference type="GO" id="GO:0005737">
    <property type="term" value="C:cytoplasm"/>
    <property type="evidence" value="ECO:0007669"/>
    <property type="project" value="UniProtKB-SubCell"/>
</dbReference>
<evidence type="ECO:0000256" key="3">
    <source>
        <dbReference type="ARBA" id="ARBA00022490"/>
    </source>
</evidence>
<feature type="compositionally biased region" description="Acidic residues" evidence="8">
    <location>
        <begin position="355"/>
        <end position="372"/>
    </location>
</feature>
<dbReference type="EMBL" id="JABBWK010000468">
    <property type="protein sequence ID" value="KAG1883884.1"/>
    <property type="molecule type" value="Genomic_DNA"/>
</dbReference>
<dbReference type="EMBL" id="JABBWK010000455">
    <property type="protein sequence ID" value="KAG1883891.1"/>
    <property type="molecule type" value="Genomic_DNA"/>
</dbReference>
<dbReference type="GO" id="GO:0006511">
    <property type="term" value="P:ubiquitin-dependent protein catabolic process"/>
    <property type="evidence" value="ECO:0007669"/>
    <property type="project" value="TreeGrafter"/>
</dbReference>
<feature type="compositionally biased region" description="Basic and acidic residues" evidence="8">
    <location>
        <begin position="914"/>
        <end position="924"/>
    </location>
</feature>
<sequence>MRESNHAFPAQNRACVCITSQCYDRRGLDTSSPLPLFTSLHHLTYLTSTSARIREIMTMDGAIERLMRILYDYCLCPPPPEIPGYIYGLSPPNSRPSKLIPTINPLSYDKHAAYRFSLALQSIVNIGIRGSEPIRSRIVQAGALEVVGCILESWLAHKGFAIGPSSSASGLPRESREHRLARRAALQEQRQREEATQLHRALQRQIAADTANRTDFITSRIDSIQDVCLCDATMADIGTEPSYSNISVHLGQTPAPVQVQVATRERPYYTRHSSSSSHEADTSAETSINPTPQGTDTPAITVLVNARERSGTIIARRAWDDPAIAPATMRTRAHRVRPTTASPDESTDNSRPETETEDDGDADVDMSQDTDDSAAPPVSAPRVRQPSRSMTLTQRPRRAVGIVSDAVPGPAPLQVNADAHIIIHHEQGGDGMAVGVGVEDGIVSLEPNDDFAMGAPPGAPGAMDETIPARGLRGVDVPLADRRARTAPDATPRATAVPLPAAPILPDVSHSEEPAREGAAANRGEHPTPTATMHTVRTPSHHHQHRDPDQGPFRDEDVLFSLQLLAYLSKYPHVRQAFYKQRPSFHPAAANSSPRPQQQPVAGPSGMRNTPAPVPSPTPPAKEQHGFFRALASATARGKEKEKAPLTTPMQPQRMTNVFSLVERFTFRPSLTENELPQPPPKLPPEISYWAGVIMRNACRKDDSRGGIRQCANMLCGRWETYPREFAKCRRCRKAKYCGKECQSTAWSEGHRFWCSVKEGDEAEEPTEHQHGTDHGHGEGDGETPASVAAAEAAQARAERRAERERQLRERERIVGTIAANHIVQQHMLHPPVNPPPVAAQLTVRPRGAVLPPTNQPQPVIPQPRRGSPSGSGFGMIPNRRRAETVSGAMDTGVLRETRMMLVHNGWQPPLRRRGGEVREDGGRGQETWDLTPPGGDDMVLG</sequence>
<feature type="region of interest" description="Disordered" evidence="8">
    <location>
        <begin position="850"/>
        <end position="878"/>
    </location>
</feature>
<organism evidence="10 12">
    <name type="scientific">Suillus fuscotomentosus</name>
    <dbReference type="NCBI Taxonomy" id="1912939"/>
    <lineage>
        <taxon>Eukaryota</taxon>
        <taxon>Fungi</taxon>
        <taxon>Dikarya</taxon>
        <taxon>Basidiomycota</taxon>
        <taxon>Agaricomycotina</taxon>
        <taxon>Agaricomycetes</taxon>
        <taxon>Agaricomycetidae</taxon>
        <taxon>Boletales</taxon>
        <taxon>Suillineae</taxon>
        <taxon>Suillaceae</taxon>
        <taxon>Suillus</taxon>
    </lineage>
</organism>
<feature type="compositionally biased region" description="Low complexity" evidence="8">
    <location>
        <begin position="487"/>
        <end position="496"/>
    </location>
</feature>
<dbReference type="PROSITE" id="PS50865">
    <property type="entry name" value="ZF_MYND_2"/>
    <property type="match status" value="1"/>
</dbReference>
<dbReference type="GO" id="GO:0008270">
    <property type="term" value="F:zinc ion binding"/>
    <property type="evidence" value="ECO:0007669"/>
    <property type="project" value="UniProtKB-KW"/>
</dbReference>
<name>A0AAD4DMT0_9AGAM</name>
<evidence type="ECO:0000256" key="8">
    <source>
        <dbReference type="SAM" id="MobiDB-lite"/>
    </source>
</evidence>
<evidence type="ECO:0000256" key="4">
    <source>
        <dbReference type="ARBA" id="ARBA00022723"/>
    </source>
</evidence>
<comment type="caution">
    <text evidence="10">The sequence shown here is derived from an EMBL/GenBank/DDBJ whole genome shotgun (WGS) entry which is preliminary data.</text>
</comment>
<evidence type="ECO:0000256" key="7">
    <source>
        <dbReference type="PROSITE-ProRule" id="PRU00134"/>
    </source>
</evidence>
<keyword evidence="3" id="KW-0963">Cytoplasm</keyword>
<evidence type="ECO:0000259" key="9">
    <source>
        <dbReference type="PROSITE" id="PS50865"/>
    </source>
</evidence>
<comment type="subcellular location">
    <subcellularLocation>
        <location evidence="1">Cytoplasm</location>
    </subcellularLocation>
</comment>
<gene>
    <name evidence="11" type="ORF">F5891DRAFT_971588</name>
    <name evidence="10" type="ORF">F5891DRAFT_971762</name>
</gene>
<feature type="compositionally biased region" description="Polar residues" evidence="8">
    <location>
        <begin position="288"/>
        <end position="298"/>
    </location>
</feature>
<feature type="domain" description="MYND-type" evidence="9">
    <location>
        <begin position="713"/>
        <end position="755"/>
    </location>
</feature>
<feature type="compositionally biased region" description="Basic and acidic residues" evidence="8">
    <location>
        <begin position="797"/>
        <end position="807"/>
    </location>
</feature>
<feature type="region of interest" description="Disordered" evidence="8">
    <location>
        <begin position="325"/>
        <end position="397"/>
    </location>
</feature>
<dbReference type="GO" id="GO:1990304">
    <property type="term" value="C:MUB1-RAD6-UBR2 ubiquitin ligase complex"/>
    <property type="evidence" value="ECO:0007669"/>
    <property type="project" value="TreeGrafter"/>
</dbReference>
<feature type="region of interest" description="Disordered" evidence="8">
    <location>
        <begin position="267"/>
        <end position="298"/>
    </location>
</feature>
<reference evidence="10" key="1">
    <citation type="journal article" date="2020" name="New Phytol.">
        <title>Comparative genomics reveals dynamic genome evolution in host specialist ectomycorrhizal fungi.</title>
        <authorList>
            <person name="Lofgren L.A."/>
            <person name="Nguyen N.H."/>
            <person name="Vilgalys R."/>
            <person name="Ruytinx J."/>
            <person name="Liao H.L."/>
            <person name="Branco S."/>
            <person name="Kuo A."/>
            <person name="LaButti K."/>
            <person name="Lipzen A."/>
            <person name="Andreopoulos W."/>
            <person name="Pangilinan J."/>
            <person name="Riley R."/>
            <person name="Hundley H."/>
            <person name="Na H."/>
            <person name="Barry K."/>
            <person name="Grigoriev I.V."/>
            <person name="Stajich J.E."/>
            <person name="Kennedy P.G."/>
        </authorList>
    </citation>
    <scope>NUCLEOTIDE SEQUENCE</scope>
    <source>
        <strain evidence="10">FC203</strain>
    </source>
</reference>
<dbReference type="RefSeq" id="XP_041216213.1">
    <property type="nucleotide sequence ID" value="XM_041376357.1"/>
</dbReference>
<dbReference type="InterPro" id="IPR051664">
    <property type="entry name" value="MYND-type_zinc_finger"/>
</dbReference>
<feature type="compositionally biased region" description="Polar residues" evidence="8">
    <location>
        <begin position="590"/>
        <end position="600"/>
    </location>
</feature>
<evidence type="ECO:0000256" key="2">
    <source>
        <dbReference type="ARBA" id="ARBA00010655"/>
    </source>
</evidence>
<accession>A0AAD4DMT0</accession>
<dbReference type="Proteomes" id="UP001195769">
    <property type="component" value="Unassembled WGS sequence"/>
</dbReference>
<dbReference type="SUPFAM" id="SSF144232">
    <property type="entry name" value="HIT/MYND zinc finger-like"/>
    <property type="match status" value="1"/>
</dbReference>
<evidence type="ECO:0000256" key="5">
    <source>
        <dbReference type="ARBA" id="ARBA00022771"/>
    </source>
</evidence>
<feature type="compositionally biased region" description="Low complexity" evidence="8">
    <location>
        <begin position="272"/>
        <end position="287"/>
    </location>
</feature>
<dbReference type="PANTHER" id="PTHR47442">
    <property type="entry name" value="MYND-TYPE ZINC FINGER PROTEIN MUB1"/>
    <property type="match status" value="1"/>
</dbReference>
<dbReference type="GeneID" id="64670655"/>
<keyword evidence="4" id="KW-0479">Metal-binding</keyword>
<dbReference type="AlphaFoldDB" id="A0AAD4DMT0"/>
<dbReference type="Gene3D" id="6.10.140.2220">
    <property type="match status" value="1"/>
</dbReference>
<feature type="compositionally biased region" description="Polar residues" evidence="8">
    <location>
        <begin position="529"/>
        <end position="538"/>
    </location>
</feature>
<evidence type="ECO:0000313" key="11">
    <source>
        <dbReference type="EMBL" id="KAG1883891.1"/>
    </source>
</evidence>
<evidence type="ECO:0000313" key="10">
    <source>
        <dbReference type="EMBL" id="KAG1883884.1"/>
    </source>
</evidence>
<dbReference type="Pfam" id="PF01753">
    <property type="entry name" value="zf-MYND"/>
    <property type="match status" value="1"/>
</dbReference>
<proteinExistence type="inferred from homology"/>
<keyword evidence="6" id="KW-0862">Zinc</keyword>
<dbReference type="InterPro" id="IPR002893">
    <property type="entry name" value="Znf_MYND"/>
</dbReference>
<feature type="region of interest" description="Disordered" evidence="8">
    <location>
        <begin position="907"/>
        <end position="942"/>
    </location>
</feature>
<evidence type="ECO:0000256" key="1">
    <source>
        <dbReference type="ARBA" id="ARBA00004496"/>
    </source>
</evidence>
<protein>
    <recommendedName>
        <fullName evidence="9">MYND-type domain-containing protein</fullName>
    </recommendedName>
</protein>
<evidence type="ECO:0000256" key="6">
    <source>
        <dbReference type="ARBA" id="ARBA00022833"/>
    </source>
</evidence>
<feature type="region of interest" description="Disordered" evidence="8">
    <location>
        <begin position="761"/>
        <end position="807"/>
    </location>
</feature>
<keyword evidence="5 7" id="KW-0863">Zinc-finger</keyword>
<dbReference type="PANTHER" id="PTHR47442:SF1">
    <property type="entry name" value="MYND-TYPE ZINC FINGER PROTEIN MUB1"/>
    <property type="match status" value="1"/>
</dbReference>
<comment type="similarity">
    <text evidence="2">Belongs to the MUB1/samB family.</text>
</comment>
<feature type="region of interest" description="Disordered" evidence="8">
    <location>
        <begin position="585"/>
        <end position="623"/>
    </location>
</feature>
<feature type="compositionally biased region" description="Basic and acidic residues" evidence="8">
    <location>
        <begin position="766"/>
        <end position="780"/>
    </location>
</feature>